<keyword evidence="2" id="KW-1185">Reference proteome</keyword>
<name>A0ABR2PFB3_9ROSI</name>
<accession>A0ABR2PFB3</accession>
<dbReference type="Proteomes" id="UP001396334">
    <property type="component" value="Unassembled WGS sequence"/>
</dbReference>
<gene>
    <name evidence="1" type="ORF">V6N11_055428</name>
</gene>
<proteinExistence type="predicted"/>
<evidence type="ECO:0000313" key="1">
    <source>
        <dbReference type="EMBL" id="KAK8987115.1"/>
    </source>
</evidence>
<organism evidence="1 2">
    <name type="scientific">Hibiscus sabdariffa</name>
    <name type="common">roselle</name>
    <dbReference type="NCBI Taxonomy" id="183260"/>
    <lineage>
        <taxon>Eukaryota</taxon>
        <taxon>Viridiplantae</taxon>
        <taxon>Streptophyta</taxon>
        <taxon>Embryophyta</taxon>
        <taxon>Tracheophyta</taxon>
        <taxon>Spermatophyta</taxon>
        <taxon>Magnoliopsida</taxon>
        <taxon>eudicotyledons</taxon>
        <taxon>Gunneridae</taxon>
        <taxon>Pentapetalae</taxon>
        <taxon>rosids</taxon>
        <taxon>malvids</taxon>
        <taxon>Malvales</taxon>
        <taxon>Malvaceae</taxon>
        <taxon>Malvoideae</taxon>
        <taxon>Hibiscus</taxon>
    </lineage>
</organism>
<evidence type="ECO:0000313" key="2">
    <source>
        <dbReference type="Proteomes" id="UP001396334"/>
    </source>
</evidence>
<comment type="caution">
    <text evidence="1">The sequence shown here is derived from an EMBL/GenBank/DDBJ whole genome shotgun (WGS) entry which is preliminary data.</text>
</comment>
<sequence length="104" mass="11783">MTCWQIAVSQHCIWEQTQHIGQLITISTTSQCSSIYRKLAVAILHLKSLDTDNSHLQHSMPPKSYSSTASGLDFVAFMARRFEFIENAEQGSQTAFVCRFLIFP</sequence>
<protein>
    <submittedName>
        <fullName evidence="1">Uncharacterized protein</fullName>
    </submittedName>
</protein>
<dbReference type="EMBL" id="JBBPBN010000061">
    <property type="protein sequence ID" value="KAK8987115.1"/>
    <property type="molecule type" value="Genomic_DNA"/>
</dbReference>
<reference evidence="1 2" key="1">
    <citation type="journal article" date="2024" name="G3 (Bethesda)">
        <title>Genome assembly of Hibiscus sabdariffa L. provides insights into metabolisms of medicinal natural products.</title>
        <authorList>
            <person name="Kim T."/>
        </authorList>
    </citation>
    <scope>NUCLEOTIDE SEQUENCE [LARGE SCALE GENOMIC DNA]</scope>
    <source>
        <strain evidence="1">TK-2024</strain>
        <tissue evidence="1">Old leaves</tissue>
    </source>
</reference>